<keyword evidence="11" id="KW-1185">Reference proteome</keyword>
<evidence type="ECO:0000256" key="2">
    <source>
        <dbReference type="ARBA" id="ARBA00012438"/>
    </source>
</evidence>
<feature type="coiled-coil region" evidence="7">
    <location>
        <begin position="201"/>
        <end position="228"/>
    </location>
</feature>
<evidence type="ECO:0000256" key="5">
    <source>
        <dbReference type="ARBA" id="ARBA00022777"/>
    </source>
</evidence>
<dbReference type="AlphaFoldDB" id="A0A917ZTB7"/>
<comment type="catalytic activity">
    <reaction evidence="1">
        <text>ATP + protein L-histidine = ADP + protein N-phospho-L-histidine.</text>
        <dbReference type="EC" id="2.7.13.3"/>
    </reaction>
</comment>
<feature type="domain" description="Histidine kinase/HSP90-like ATPase" evidence="9">
    <location>
        <begin position="347"/>
        <end position="458"/>
    </location>
</feature>
<evidence type="ECO:0000256" key="8">
    <source>
        <dbReference type="SAM" id="MobiDB-lite"/>
    </source>
</evidence>
<accession>A0A917ZTB7</accession>
<feature type="region of interest" description="Disordered" evidence="8">
    <location>
        <begin position="1"/>
        <end position="20"/>
    </location>
</feature>
<dbReference type="Gene3D" id="3.30.565.10">
    <property type="entry name" value="Histidine kinase-like ATPase, C-terminal domain"/>
    <property type="match status" value="1"/>
</dbReference>
<gene>
    <name evidence="10" type="ORF">GCM10012280_48380</name>
</gene>
<evidence type="ECO:0000256" key="1">
    <source>
        <dbReference type="ARBA" id="ARBA00000085"/>
    </source>
</evidence>
<dbReference type="InterPro" id="IPR050980">
    <property type="entry name" value="2C_sensor_his_kinase"/>
</dbReference>
<evidence type="ECO:0000313" key="10">
    <source>
        <dbReference type="EMBL" id="GGO94167.1"/>
    </source>
</evidence>
<evidence type="ECO:0000259" key="9">
    <source>
        <dbReference type="SMART" id="SM00387"/>
    </source>
</evidence>
<dbReference type="GO" id="GO:0004673">
    <property type="term" value="F:protein histidine kinase activity"/>
    <property type="evidence" value="ECO:0007669"/>
    <property type="project" value="UniProtKB-EC"/>
</dbReference>
<evidence type="ECO:0000256" key="6">
    <source>
        <dbReference type="ARBA" id="ARBA00023012"/>
    </source>
</evidence>
<dbReference type="Pfam" id="PF02518">
    <property type="entry name" value="HATPase_c"/>
    <property type="match status" value="1"/>
</dbReference>
<keyword evidence="7" id="KW-0175">Coiled coil</keyword>
<reference evidence="10" key="2">
    <citation type="submission" date="2020-09" db="EMBL/GenBank/DDBJ databases">
        <authorList>
            <person name="Sun Q."/>
            <person name="Zhou Y."/>
        </authorList>
    </citation>
    <scope>NUCLEOTIDE SEQUENCE</scope>
    <source>
        <strain evidence="10">CGMCC 4.7201</strain>
    </source>
</reference>
<dbReference type="SMART" id="SM00387">
    <property type="entry name" value="HATPase_c"/>
    <property type="match status" value="1"/>
</dbReference>
<evidence type="ECO:0000256" key="4">
    <source>
        <dbReference type="ARBA" id="ARBA00022679"/>
    </source>
</evidence>
<dbReference type="PANTHER" id="PTHR44936:SF9">
    <property type="entry name" value="SENSOR PROTEIN CREC"/>
    <property type="match status" value="1"/>
</dbReference>
<dbReference type="InterPro" id="IPR003594">
    <property type="entry name" value="HATPase_dom"/>
</dbReference>
<dbReference type="EMBL" id="BMMS01000022">
    <property type="protein sequence ID" value="GGO94167.1"/>
    <property type="molecule type" value="Genomic_DNA"/>
</dbReference>
<evidence type="ECO:0000313" key="11">
    <source>
        <dbReference type="Proteomes" id="UP000641932"/>
    </source>
</evidence>
<dbReference type="PANTHER" id="PTHR44936">
    <property type="entry name" value="SENSOR PROTEIN CREC"/>
    <property type="match status" value="1"/>
</dbReference>
<protein>
    <recommendedName>
        <fullName evidence="2">histidine kinase</fullName>
        <ecNumber evidence="2">2.7.13.3</ecNumber>
    </recommendedName>
</protein>
<organism evidence="10 11">
    <name type="scientific">Wenjunlia tyrosinilytica</name>
    <dbReference type="NCBI Taxonomy" id="1544741"/>
    <lineage>
        <taxon>Bacteria</taxon>
        <taxon>Bacillati</taxon>
        <taxon>Actinomycetota</taxon>
        <taxon>Actinomycetes</taxon>
        <taxon>Kitasatosporales</taxon>
        <taxon>Streptomycetaceae</taxon>
        <taxon>Wenjunlia</taxon>
    </lineage>
</organism>
<keyword evidence="5" id="KW-0418">Kinase</keyword>
<evidence type="ECO:0000256" key="7">
    <source>
        <dbReference type="SAM" id="Coils"/>
    </source>
</evidence>
<dbReference type="GO" id="GO:0000160">
    <property type="term" value="P:phosphorelay signal transduction system"/>
    <property type="evidence" value="ECO:0007669"/>
    <property type="project" value="UniProtKB-KW"/>
</dbReference>
<dbReference type="SUPFAM" id="SSF55874">
    <property type="entry name" value="ATPase domain of HSP90 chaperone/DNA topoisomerase II/histidine kinase"/>
    <property type="match status" value="1"/>
</dbReference>
<reference evidence="10" key="1">
    <citation type="journal article" date="2014" name="Int. J. Syst. Evol. Microbiol.">
        <title>Complete genome sequence of Corynebacterium casei LMG S-19264T (=DSM 44701T), isolated from a smear-ripened cheese.</title>
        <authorList>
            <consortium name="US DOE Joint Genome Institute (JGI-PGF)"/>
            <person name="Walter F."/>
            <person name="Albersmeier A."/>
            <person name="Kalinowski J."/>
            <person name="Ruckert C."/>
        </authorList>
    </citation>
    <scope>NUCLEOTIDE SEQUENCE</scope>
    <source>
        <strain evidence="10">CGMCC 4.7201</strain>
    </source>
</reference>
<name>A0A917ZTB7_9ACTN</name>
<dbReference type="InterPro" id="IPR036890">
    <property type="entry name" value="HATPase_C_sf"/>
</dbReference>
<sequence length="470" mass="51909">MQPGQHQGFPEPEARVRTSADDEAPEIMVFVEHLRDLHAQLGATPRESAAWLGTDPLELANFLGGERLPSLEVLKRLHQLFATQTGISPTHEYFMRSRELLYAAARSKGRLNAREYELASAAERVEQQEGELSESLVKLTEELALEREREQWAQEEIERLYSDPAREDAGDAAWQWSAQRDRASERVAVLDGQLRENQAILRLVRGDRERLEQARAETAREMSALGLQPGGQPGAEVAARPAQVGSVFVDLTRRTLRLIQRQLMLLSDLEREEGDPDRLSGLFRLDHLSTRMRRTGETLLALADQEPGRRWRRPAPLVDVLRAAASEVEQYERVELSGVPEVEIAGPAVNDLVHLLAELVENATSFSGPRTSVYATGHLLPDGRIVVRIDDSGIGMSPEDCAVHNERLADPPPVDGRISGGIGMLIAGRLAKRQGVRVQLRPSETTGTTALVMLPATVVEPSAQHGGQPG</sequence>
<dbReference type="EC" id="2.7.13.3" evidence="2"/>
<keyword evidence="3" id="KW-0597">Phosphoprotein</keyword>
<keyword evidence="4" id="KW-0808">Transferase</keyword>
<dbReference type="Proteomes" id="UP000641932">
    <property type="component" value="Unassembled WGS sequence"/>
</dbReference>
<comment type="caution">
    <text evidence="10">The sequence shown here is derived from an EMBL/GenBank/DDBJ whole genome shotgun (WGS) entry which is preliminary data.</text>
</comment>
<keyword evidence="6" id="KW-0902">Two-component regulatory system</keyword>
<proteinExistence type="predicted"/>
<evidence type="ECO:0000256" key="3">
    <source>
        <dbReference type="ARBA" id="ARBA00022553"/>
    </source>
</evidence>